<proteinExistence type="predicted"/>
<evidence type="ECO:0000313" key="2">
    <source>
        <dbReference type="EMBL" id="TGN10358.1"/>
    </source>
</evidence>
<evidence type="ECO:0000313" key="3">
    <source>
        <dbReference type="Proteomes" id="UP000298264"/>
    </source>
</evidence>
<protein>
    <submittedName>
        <fullName evidence="2">Uncharacterized protein</fullName>
    </submittedName>
</protein>
<dbReference type="Proteomes" id="UP000298264">
    <property type="component" value="Unassembled WGS sequence"/>
</dbReference>
<dbReference type="EMBL" id="RQHV01000043">
    <property type="protein sequence ID" value="TGN10358.1"/>
    <property type="molecule type" value="Genomic_DNA"/>
</dbReference>
<sequence length="486" mass="56705">MTTQTWMKEGFSLRESIQLASEFQKGKEEFRKWIQKRQKKEQGRIHIILKKHNILLYVEQSGGRPHNKKQSKENWKNTGASEMPPPEKDYFFIGGSYQNLDTRFLPKSEKNHSGFYLGKKGEDHKIILEKRDENFSGSVSYQFSYLQTHLGNRYKPIPHFYFAKDPDFYSAFDRAGSPLTQPILNSYFLGINSKKKETGHKFGLYHSQTVSLEPGVYYASPNQSYSLTWAPYSRIGSIYINDSYKNLLGWDSSLQGEAMGRTDQFYGFLYARSEKKSWDLGADGTLYRDYNGALSLPMQNMVDQTGVRQDLQFGRLRWKKFFVLEGLQSKEGLRYESGFGGHVPLLFGDWGAVVFRYRDYTEEGFNKFHAAGRGLFYEFRKDKNTISIGGEVRAGKQQLETKLSFPLQQGYLLEISGIYRDKKMEMRSWFENWSYAADYNVNLMERNELWKLKLVGPEFSLNLSLSQKTETVTYIYYANLQFLLRF</sequence>
<feature type="region of interest" description="Disordered" evidence="1">
    <location>
        <begin position="60"/>
        <end position="83"/>
    </location>
</feature>
<organism evidence="2 3">
    <name type="scientific">Leptospira ilyithenensis</name>
    <dbReference type="NCBI Taxonomy" id="2484901"/>
    <lineage>
        <taxon>Bacteria</taxon>
        <taxon>Pseudomonadati</taxon>
        <taxon>Spirochaetota</taxon>
        <taxon>Spirochaetia</taxon>
        <taxon>Leptospirales</taxon>
        <taxon>Leptospiraceae</taxon>
        <taxon>Leptospira</taxon>
    </lineage>
</organism>
<dbReference type="AlphaFoldDB" id="A0A4R9LNF4"/>
<accession>A0A4R9LNF4</accession>
<evidence type="ECO:0000256" key="1">
    <source>
        <dbReference type="SAM" id="MobiDB-lite"/>
    </source>
</evidence>
<reference evidence="2" key="1">
    <citation type="journal article" date="2019" name="PLoS Negl. Trop. Dis.">
        <title>Revisiting the worldwide diversity of Leptospira species in the environment.</title>
        <authorList>
            <person name="Vincent A.T."/>
            <person name="Schiettekatte O."/>
            <person name="Bourhy P."/>
            <person name="Veyrier F.J."/>
            <person name="Picardeau M."/>
        </authorList>
    </citation>
    <scope>NUCLEOTIDE SEQUENCE [LARGE SCALE GENOMIC DNA]</scope>
    <source>
        <strain evidence="2">201400974</strain>
    </source>
</reference>
<comment type="caution">
    <text evidence="2">The sequence shown here is derived from an EMBL/GenBank/DDBJ whole genome shotgun (WGS) entry which is preliminary data.</text>
</comment>
<dbReference type="OrthoDB" id="313412at2"/>
<gene>
    <name evidence="2" type="ORF">EHS11_08625</name>
</gene>
<name>A0A4R9LNF4_9LEPT</name>
<keyword evidence="3" id="KW-1185">Reference proteome</keyword>